<evidence type="ECO:0000256" key="3">
    <source>
        <dbReference type="SAM" id="Phobius"/>
    </source>
</evidence>
<sequence length="622" mass="67682">MTNFKFTPKLAFAIILVIVFITGVVLLLRTSNNVSKNGDIPEKSLLSFFGERKNKPLDETTVAGAIDKSGSGGSGNKDDQIIGTCFDGIKNSDETSIDIGGRCIDITGQGSGSGALGKGSLSLKPIGSNGSGGSGSSGSGGSGGNGGTGGSGGGTGGTGFGNDPGTGYPQTDPGYVIKTIDEVESFVPINCTPKPIEFTEEEIGKLKKLEQRFNKVAAEIRTQQDVDTLVQTRQNYYDYLSSDYRVDSRKDGTGVVELTKQCVAERAKVAAALPPVVLSKALKTTATPDGTVITTGDGTVIIDSTAASTDDGIVGGVYDGALAWVNQYEWYGRPMGMRLNPFLPWEMVETLLNTKGPVKDLLDYEKSSMTKELADLHISIFTTLPNQINQLTTDKKTLTNQIVGINPEILAVQLQIDRIKKIIKMLPNGNSKTTLQKTLAGLEDHILRNTVLDPKAKEEIVSKISDINEEIKSLSIQLSDSKNRRERLLVLLDQANKDPFSYLVNNMSYVGSEMVGYKETEVSRKNGIYYNVRSIFWNFFTWNDGPGILDKMWGGDRSGTLVDELNNASDNNPLKKEGFGNPCTWYGNFNGKQKVWDDNLGFYRCYEEYYPIQDLERVLGIW</sequence>
<keyword evidence="3" id="KW-0472">Membrane</keyword>
<dbReference type="AlphaFoldDB" id="A0A1F6WQ71"/>
<name>A0A1F6WQ71_9BACT</name>
<evidence type="ECO:0000256" key="2">
    <source>
        <dbReference type="SAM" id="MobiDB-lite"/>
    </source>
</evidence>
<dbReference type="STRING" id="1801764.A2903_00365"/>
<comment type="caution">
    <text evidence="4">The sequence shown here is derived from an EMBL/GenBank/DDBJ whole genome shotgun (WGS) entry which is preliminary data.</text>
</comment>
<keyword evidence="3" id="KW-1133">Transmembrane helix</keyword>
<evidence type="ECO:0000313" key="4">
    <source>
        <dbReference type="EMBL" id="OGI84007.1"/>
    </source>
</evidence>
<gene>
    <name evidence="4" type="ORF">A2903_00365</name>
</gene>
<evidence type="ECO:0000256" key="1">
    <source>
        <dbReference type="SAM" id="Coils"/>
    </source>
</evidence>
<keyword evidence="3" id="KW-0812">Transmembrane</keyword>
<keyword evidence="1" id="KW-0175">Coiled coil</keyword>
<feature type="coiled-coil region" evidence="1">
    <location>
        <begin position="457"/>
        <end position="498"/>
    </location>
</feature>
<accession>A0A1F6WQ71</accession>
<organism evidence="4 5">
    <name type="scientific">Candidatus Nomurabacteria bacterium RIFCSPLOWO2_01_FULL_33_17</name>
    <dbReference type="NCBI Taxonomy" id="1801764"/>
    <lineage>
        <taxon>Bacteria</taxon>
        <taxon>Candidatus Nomuraibacteriota</taxon>
    </lineage>
</organism>
<dbReference type="Proteomes" id="UP000178184">
    <property type="component" value="Unassembled WGS sequence"/>
</dbReference>
<evidence type="ECO:0000313" key="5">
    <source>
        <dbReference type="Proteomes" id="UP000178184"/>
    </source>
</evidence>
<feature type="region of interest" description="Disordered" evidence="2">
    <location>
        <begin position="126"/>
        <end position="174"/>
    </location>
</feature>
<feature type="transmembrane region" description="Helical" evidence="3">
    <location>
        <begin position="6"/>
        <end position="28"/>
    </location>
</feature>
<protein>
    <submittedName>
        <fullName evidence="4">Uncharacterized protein</fullName>
    </submittedName>
</protein>
<feature type="compositionally biased region" description="Gly residues" evidence="2">
    <location>
        <begin position="129"/>
        <end position="164"/>
    </location>
</feature>
<proteinExistence type="predicted"/>
<reference evidence="4 5" key="1">
    <citation type="journal article" date="2016" name="Nat. Commun.">
        <title>Thousands of microbial genomes shed light on interconnected biogeochemical processes in an aquifer system.</title>
        <authorList>
            <person name="Anantharaman K."/>
            <person name="Brown C.T."/>
            <person name="Hug L.A."/>
            <person name="Sharon I."/>
            <person name="Castelle C.J."/>
            <person name="Probst A.J."/>
            <person name="Thomas B.C."/>
            <person name="Singh A."/>
            <person name="Wilkins M.J."/>
            <person name="Karaoz U."/>
            <person name="Brodie E.L."/>
            <person name="Williams K.H."/>
            <person name="Hubbard S.S."/>
            <person name="Banfield J.F."/>
        </authorList>
    </citation>
    <scope>NUCLEOTIDE SEQUENCE [LARGE SCALE GENOMIC DNA]</scope>
</reference>
<dbReference type="EMBL" id="MFUO01000013">
    <property type="protein sequence ID" value="OGI84007.1"/>
    <property type="molecule type" value="Genomic_DNA"/>
</dbReference>